<evidence type="ECO:0000256" key="5">
    <source>
        <dbReference type="ARBA" id="ARBA00031206"/>
    </source>
</evidence>
<dbReference type="EMBL" id="GEMB01007563">
    <property type="protein sequence ID" value="JAR95869.1"/>
    <property type="molecule type" value="Transcribed_RNA"/>
</dbReference>
<organism evidence="7">
    <name type="scientific">Triatoma infestans</name>
    <name type="common">Assassin bug</name>
    <dbReference type="NCBI Taxonomy" id="30076"/>
    <lineage>
        <taxon>Eukaryota</taxon>
        <taxon>Metazoa</taxon>
        <taxon>Ecdysozoa</taxon>
        <taxon>Arthropoda</taxon>
        <taxon>Hexapoda</taxon>
        <taxon>Insecta</taxon>
        <taxon>Pterygota</taxon>
        <taxon>Neoptera</taxon>
        <taxon>Paraneoptera</taxon>
        <taxon>Hemiptera</taxon>
        <taxon>Heteroptera</taxon>
        <taxon>Panheteroptera</taxon>
        <taxon>Cimicomorpha</taxon>
        <taxon>Reduviidae</taxon>
        <taxon>Triatominae</taxon>
        <taxon>Triatoma</taxon>
    </lineage>
</organism>
<evidence type="ECO:0000256" key="1">
    <source>
        <dbReference type="ARBA" id="ARBA00004436"/>
    </source>
</evidence>
<keyword evidence="4" id="KW-1135">Mitochondrion nucleoid</keyword>
<dbReference type="PANTHER" id="PTHR34260:SF1">
    <property type="entry name" value="UBIQUINOL-CYTOCHROME-C REDUCTASE COMPLEX ASSEMBLY FACTOR 2"/>
    <property type="match status" value="1"/>
</dbReference>
<comment type="subcellular location">
    <subcellularLocation>
        <location evidence="1">Mitochondrion matrix</location>
        <location evidence="1">Mitochondrion nucleoid</location>
    </subcellularLocation>
</comment>
<evidence type="ECO:0000256" key="2">
    <source>
        <dbReference type="ARBA" id="ARBA00022946"/>
    </source>
</evidence>
<dbReference type="AlphaFoldDB" id="A0A170UGY7"/>
<evidence type="ECO:0000313" key="7">
    <source>
        <dbReference type="EMBL" id="JAR95869.1"/>
    </source>
</evidence>
<dbReference type="GO" id="GO:0042645">
    <property type="term" value="C:mitochondrial nucleoid"/>
    <property type="evidence" value="ECO:0007669"/>
    <property type="project" value="UniProtKB-SubCell"/>
</dbReference>
<dbReference type="PANTHER" id="PTHR34260">
    <property type="entry name" value="UBIQUINOL-CYTOCHROME-C REDUCTASE COMPLEX ASSEMBLY FACTOR 2"/>
    <property type="match status" value="1"/>
</dbReference>
<reference evidence="7" key="2">
    <citation type="journal article" date="2017" name="J. Med. Entomol.">
        <title>Transcriptome Analysis of the Triatoma infestans (Hemiptera: Reduviidae) Integument.</title>
        <authorList>
            <person name="Calderon-Fernandez G.M."/>
            <person name="Moriconi D.E."/>
            <person name="Dulbecco A.B."/>
            <person name="Juarez M.P."/>
        </authorList>
    </citation>
    <scope>NUCLEOTIDE SEQUENCE</scope>
    <source>
        <strain evidence="7">Int1</strain>
        <tissue evidence="7">Integument</tissue>
    </source>
</reference>
<reference evidence="7" key="1">
    <citation type="submission" date="2016-04" db="EMBL/GenBank/DDBJ databases">
        <authorList>
            <person name="Calderon-Fernandez G.M.Sr."/>
        </authorList>
    </citation>
    <scope>NUCLEOTIDE SEQUENCE</scope>
    <source>
        <strain evidence="7">Int1</strain>
        <tissue evidence="7">Integument</tissue>
    </source>
</reference>
<feature type="non-terminal residue" evidence="7">
    <location>
        <position position="1"/>
    </location>
</feature>
<evidence type="ECO:0000256" key="3">
    <source>
        <dbReference type="ARBA" id="ARBA00023128"/>
    </source>
</evidence>
<dbReference type="InterPro" id="IPR037698">
    <property type="entry name" value="UQCC2"/>
</dbReference>
<sequence length="97" mass="11279">KWPIDETKRGRDLGDFIRKQVKVKFTLGQLSKQVDESECEKTCIALERLANDHYRKRYARIDFSATGLTAEQCKGVLSDDFLQLLTENEKGIVRRLF</sequence>
<evidence type="ECO:0000256" key="6">
    <source>
        <dbReference type="ARBA" id="ARBA00032983"/>
    </source>
</evidence>
<dbReference type="GO" id="GO:0034551">
    <property type="term" value="P:mitochondrial respiratory chain complex III assembly"/>
    <property type="evidence" value="ECO:0007669"/>
    <property type="project" value="TreeGrafter"/>
</dbReference>
<name>A0A170UGY7_TRIIF</name>
<keyword evidence="2" id="KW-0809">Transit peptide</keyword>
<keyword evidence="3" id="KW-0496">Mitochondrion</keyword>
<proteinExistence type="predicted"/>
<accession>A0A170UGY7</accession>
<evidence type="ECO:0000256" key="4">
    <source>
        <dbReference type="ARBA" id="ARBA00023271"/>
    </source>
</evidence>
<dbReference type="Pfam" id="PF20180">
    <property type="entry name" value="UQCC2_CBP6"/>
    <property type="match status" value="1"/>
</dbReference>
<protein>
    <recommendedName>
        <fullName evidence="6">Mitochondrial nucleoid factor 1</fullName>
    </recommendedName>
    <alternativeName>
        <fullName evidence="5">Mitochondrial protein M19</fullName>
    </alternativeName>
</protein>